<dbReference type="Pfam" id="PF00534">
    <property type="entry name" value="Glycos_transf_1"/>
    <property type="match status" value="1"/>
</dbReference>
<dbReference type="InterPro" id="IPR001296">
    <property type="entry name" value="Glyco_trans_1"/>
</dbReference>
<dbReference type="InterPro" id="IPR028098">
    <property type="entry name" value="Glyco_trans_4-like_N"/>
</dbReference>
<evidence type="ECO:0000313" key="5">
    <source>
        <dbReference type="EMBL" id="MCA5892900.1"/>
    </source>
</evidence>
<reference evidence="5 6" key="1">
    <citation type="submission" date="2021-09" db="EMBL/GenBank/DDBJ databases">
        <title>Isoptericola luteus sp. nov., a novel bacterium isolated from Harbin, the capital city of Heilongjiang province.</title>
        <authorList>
            <person name="Li J."/>
        </authorList>
    </citation>
    <scope>NUCLEOTIDE SEQUENCE [LARGE SCALE GENOMIC DNA]</scope>
    <source>
        <strain evidence="5 6">NEAU-Y5</strain>
    </source>
</reference>
<evidence type="ECO:0000259" key="3">
    <source>
        <dbReference type="Pfam" id="PF00534"/>
    </source>
</evidence>
<dbReference type="CDD" id="cd03801">
    <property type="entry name" value="GT4_PimA-like"/>
    <property type="match status" value="1"/>
</dbReference>
<dbReference type="Pfam" id="PF13439">
    <property type="entry name" value="Glyco_transf_4"/>
    <property type="match status" value="1"/>
</dbReference>
<dbReference type="PANTHER" id="PTHR12526">
    <property type="entry name" value="GLYCOSYLTRANSFERASE"/>
    <property type="match status" value="1"/>
</dbReference>
<dbReference type="RefSeq" id="WP_225564660.1">
    <property type="nucleotide sequence ID" value="NZ_JAIXCQ010000003.1"/>
</dbReference>
<keyword evidence="2" id="KW-0808">Transferase</keyword>
<evidence type="ECO:0000256" key="2">
    <source>
        <dbReference type="ARBA" id="ARBA00022679"/>
    </source>
</evidence>
<comment type="caution">
    <text evidence="5">The sequence shown here is derived from an EMBL/GenBank/DDBJ whole genome shotgun (WGS) entry which is preliminary data.</text>
</comment>
<dbReference type="Proteomes" id="UP001319870">
    <property type="component" value="Unassembled WGS sequence"/>
</dbReference>
<evidence type="ECO:0000313" key="6">
    <source>
        <dbReference type="Proteomes" id="UP001319870"/>
    </source>
</evidence>
<dbReference type="SUPFAM" id="SSF53756">
    <property type="entry name" value="UDP-Glycosyltransferase/glycogen phosphorylase"/>
    <property type="match status" value="1"/>
</dbReference>
<proteinExistence type="predicted"/>
<evidence type="ECO:0000256" key="1">
    <source>
        <dbReference type="ARBA" id="ARBA00022676"/>
    </source>
</evidence>
<keyword evidence="1" id="KW-0328">Glycosyltransferase</keyword>
<organism evidence="5 6">
    <name type="scientific">Isoptericola luteus</name>
    <dbReference type="NCBI Taxonomy" id="2879484"/>
    <lineage>
        <taxon>Bacteria</taxon>
        <taxon>Bacillati</taxon>
        <taxon>Actinomycetota</taxon>
        <taxon>Actinomycetes</taxon>
        <taxon>Micrococcales</taxon>
        <taxon>Promicromonosporaceae</taxon>
        <taxon>Isoptericola</taxon>
    </lineage>
</organism>
<protein>
    <submittedName>
        <fullName evidence="5">Glycosyltransferase family 4 protein</fullName>
    </submittedName>
</protein>
<keyword evidence="6" id="KW-1185">Reference proteome</keyword>
<feature type="domain" description="Glycosyltransferase subfamily 4-like N-terminal" evidence="4">
    <location>
        <begin position="14"/>
        <end position="161"/>
    </location>
</feature>
<sequence>MRILHAVVAEQLAGVERYVARLAAAQARAGHHVLVAGGPAAGMVPEPVRGTAFADAGGAASGPVGGAGTLAHVPAATTRALATELRRRAGQVDVLHVHMTAAEVAAALALTALPGHRPLVVSTRHFARRRGHGATGLVTAAVARRAVDVQIAISDHVAAAVDGACTVVRTGIEDRPDAPGADGRHRTVLLVQRLQPEKRGDVAVEAFARSGLAQAGWRLDVVGDGAERAALEELSTALGLGAVTRFLGTRDDVAARMRTAGVLLAPCPVEGLGLSVLEAMASGLPVVAAAAGGHLELLDGVDDLCLAPPLDAGATARALAALAADPLRRDGAASRALARQRERLTLRAQVDGVLAVYDTALHDARAVAA</sequence>
<name>A0ABS7ZCY0_9MICO</name>
<feature type="domain" description="Glycosyl transferase family 1" evidence="3">
    <location>
        <begin position="178"/>
        <end position="330"/>
    </location>
</feature>
<evidence type="ECO:0000259" key="4">
    <source>
        <dbReference type="Pfam" id="PF13439"/>
    </source>
</evidence>
<dbReference type="EMBL" id="JAIXCQ010000003">
    <property type="protein sequence ID" value="MCA5892900.1"/>
    <property type="molecule type" value="Genomic_DNA"/>
</dbReference>
<accession>A0ABS7ZCY0</accession>
<dbReference type="Gene3D" id="3.40.50.2000">
    <property type="entry name" value="Glycogen Phosphorylase B"/>
    <property type="match status" value="2"/>
</dbReference>
<gene>
    <name evidence="5" type="ORF">LEP48_05960</name>
</gene>